<sequence>MKCKVEMLVSCARL</sequence>
<organism evidence="1">
    <name type="scientific">Arundo donax</name>
    <name type="common">Giant reed</name>
    <name type="synonym">Donax arundinaceus</name>
    <dbReference type="NCBI Taxonomy" id="35708"/>
    <lineage>
        <taxon>Eukaryota</taxon>
        <taxon>Viridiplantae</taxon>
        <taxon>Streptophyta</taxon>
        <taxon>Embryophyta</taxon>
        <taxon>Tracheophyta</taxon>
        <taxon>Spermatophyta</taxon>
        <taxon>Magnoliopsida</taxon>
        <taxon>Liliopsida</taxon>
        <taxon>Poales</taxon>
        <taxon>Poaceae</taxon>
        <taxon>PACMAD clade</taxon>
        <taxon>Arundinoideae</taxon>
        <taxon>Arundineae</taxon>
        <taxon>Arundo</taxon>
    </lineage>
</organism>
<protein>
    <submittedName>
        <fullName evidence="1">Uncharacterized protein</fullName>
    </submittedName>
</protein>
<proteinExistence type="predicted"/>
<name>A0A0A8Z607_ARUDO</name>
<evidence type="ECO:0000313" key="1">
    <source>
        <dbReference type="EMBL" id="JAD30292.1"/>
    </source>
</evidence>
<reference evidence="1" key="1">
    <citation type="submission" date="2014-09" db="EMBL/GenBank/DDBJ databases">
        <authorList>
            <person name="Magalhaes I.L.F."/>
            <person name="Oliveira U."/>
            <person name="Santos F.R."/>
            <person name="Vidigal T.H.D.A."/>
            <person name="Brescovit A.D."/>
            <person name="Santos A.J."/>
        </authorList>
    </citation>
    <scope>NUCLEOTIDE SEQUENCE</scope>
    <source>
        <tissue evidence="1">Shoot tissue taken approximately 20 cm above the soil surface</tissue>
    </source>
</reference>
<accession>A0A0A8Z607</accession>
<dbReference type="EMBL" id="GBRH01267603">
    <property type="protein sequence ID" value="JAD30292.1"/>
    <property type="molecule type" value="Transcribed_RNA"/>
</dbReference>
<reference evidence="1" key="2">
    <citation type="journal article" date="2015" name="Data Brief">
        <title>Shoot transcriptome of the giant reed, Arundo donax.</title>
        <authorList>
            <person name="Barrero R.A."/>
            <person name="Guerrero F.D."/>
            <person name="Moolhuijzen P."/>
            <person name="Goolsby J.A."/>
            <person name="Tidwell J."/>
            <person name="Bellgard S.E."/>
            <person name="Bellgard M.I."/>
        </authorList>
    </citation>
    <scope>NUCLEOTIDE SEQUENCE</scope>
    <source>
        <tissue evidence="1">Shoot tissue taken approximately 20 cm above the soil surface</tissue>
    </source>
</reference>